<dbReference type="NCBIfam" id="TIGR03426">
    <property type="entry name" value="shape_MreD"/>
    <property type="match status" value="1"/>
</dbReference>
<keyword evidence="7 8" id="KW-0472">Membrane</keyword>
<feature type="transmembrane region" description="Helical" evidence="8">
    <location>
        <begin position="106"/>
        <end position="131"/>
    </location>
</feature>
<evidence type="ECO:0000256" key="1">
    <source>
        <dbReference type="ARBA" id="ARBA00004651"/>
    </source>
</evidence>
<organism evidence="9 10">
    <name type="scientific">Tigheibacillus halophilus</name>
    <dbReference type="NCBI Taxonomy" id="361280"/>
    <lineage>
        <taxon>Bacteria</taxon>
        <taxon>Bacillati</taxon>
        <taxon>Bacillota</taxon>
        <taxon>Bacilli</taxon>
        <taxon>Bacillales</taxon>
        <taxon>Bacillaceae</taxon>
        <taxon>Tigheibacillus</taxon>
    </lineage>
</organism>
<evidence type="ECO:0000256" key="7">
    <source>
        <dbReference type="ARBA" id="ARBA00023136"/>
    </source>
</evidence>
<keyword evidence="3" id="KW-1003">Cell membrane</keyword>
<evidence type="ECO:0000256" key="5">
    <source>
        <dbReference type="ARBA" id="ARBA00022960"/>
    </source>
</evidence>
<evidence type="ECO:0000256" key="3">
    <source>
        <dbReference type="ARBA" id="ARBA00022475"/>
    </source>
</evidence>
<keyword evidence="5" id="KW-0133">Cell shape</keyword>
<proteinExistence type="inferred from homology"/>
<evidence type="ECO:0000256" key="2">
    <source>
        <dbReference type="ARBA" id="ARBA00007776"/>
    </source>
</evidence>
<accession>A0ABU5CC04</accession>
<dbReference type="EMBL" id="JAWDIP010000004">
    <property type="protein sequence ID" value="MDY0396872.1"/>
    <property type="molecule type" value="Genomic_DNA"/>
</dbReference>
<feature type="transmembrane region" description="Helical" evidence="8">
    <location>
        <begin position="30"/>
        <end position="51"/>
    </location>
</feature>
<comment type="caution">
    <text evidence="9">The sequence shown here is derived from an EMBL/GenBank/DDBJ whole genome shotgun (WGS) entry which is preliminary data.</text>
</comment>
<dbReference type="InterPro" id="IPR007227">
    <property type="entry name" value="Cell_shape_determining_MreD"/>
</dbReference>
<keyword evidence="6 8" id="KW-1133">Transmembrane helix</keyword>
<comment type="similarity">
    <text evidence="2">Belongs to the MreD family.</text>
</comment>
<keyword evidence="10" id="KW-1185">Reference proteome</keyword>
<feature type="transmembrane region" description="Helical" evidence="8">
    <location>
        <begin position="80"/>
        <end position="99"/>
    </location>
</feature>
<feature type="transmembrane region" description="Helical" evidence="8">
    <location>
        <begin position="137"/>
        <end position="161"/>
    </location>
</feature>
<comment type="subcellular location">
    <subcellularLocation>
        <location evidence="1">Cell membrane</location>
        <topology evidence="1">Multi-pass membrane protein</topology>
    </subcellularLocation>
</comment>
<evidence type="ECO:0000313" key="9">
    <source>
        <dbReference type="EMBL" id="MDY0396872.1"/>
    </source>
</evidence>
<gene>
    <name evidence="9" type="primary">mreD</name>
    <name evidence="9" type="ORF">RWE15_24455</name>
</gene>
<evidence type="ECO:0000313" key="10">
    <source>
        <dbReference type="Proteomes" id="UP001281447"/>
    </source>
</evidence>
<keyword evidence="4 8" id="KW-0812">Transmembrane</keyword>
<dbReference type="Proteomes" id="UP001281447">
    <property type="component" value="Unassembled WGS sequence"/>
</dbReference>
<dbReference type="RefSeq" id="WP_390357001.1">
    <property type="nucleotide sequence ID" value="NZ_JBHUIZ010000014.1"/>
</dbReference>
<protein>
    <submittedName>
        <fullName evidence="9">Rod shape-determining protein MreD</fullName>
    </submittedName>
</protein>
<evidence type="ECO:0000256" key="8">
    <source>
        <dbReference type="SAM" id="Phobius"/>
    </source>
</evidence>
<evidence type="ECO:0000256" key="6">
    <source>
        <dbReference type="ARBA" id="ARBA00022989"/>
    </source>
</evidence>
<reference evidence="9 10" key="1">
    <citation type="submission" date="2023-10" db="EMBL/GenBank/DDBJ databases">
        <title>Virgibacillus halophilus 5B73C genome.</title>
        <authorList>
            <person name="Miliotis G."/>
            <person name="Sengupta P."/>
            <person name="Hameed A."/>
            <person name="Chuvochina M."/>
            <person name="Mcdonagh F."/>
            <person name="Simpson A.C."/>
            <person name="Singh N.K."/>
            <person name="Rekha P.D."/>
            <person name="Raman K."/>
            <person name="Hugenholtz P."/>
            <person name="Venkateswaran K."/>
        </authorList>
    </citation>
    <scope>NUCLEOTIDE SEQUENCE [LARGE SCALE GENOMIC DNA]</scope>
    <source>
        <strain evidence="9 10">5B73C</strain>
    </source>
</reference>
<name>A0ABU5CC04_9BACI</name>
<evidence type="ECO:0000256" key="4">
    <source>
        <dbReference type="ARBA" id="ARBA00022692"/>
    </source>
</evidence>
<sequence>MRRLYVPLILFLLMIMEGVALELLPKKLVGGSMMIVPHWVLIFLMLTAVFYDRRNTYMSVWYAIIFGLLIDIVYTEILGVYMFTYAVTIYLIHGLSKFLQSNIAALGLFAILGITVADCAINTVYVVVGLVTADWNWYIIFRLLPTIAANLIFLLIMYPIFSSRLTRWSQEKSFHSDPF</sequence>
<dbReference type="Pfam" id="PF04093">
    <property type="entry name" value="MreD"/>
    <property type="match status" value="1"/>
</dbReference>